<dbReference type="PROSITE" id="PS50015">
    <property type="entry name" value="SAP_B"/>
    <property type="match status" value="1"/>
</dbReference>
<dbReference type="EMBL" id="CM017873">
    <property type="protein sequence ID" value="KAG1330507.1"/>
    <property type="molecule type" value="Genomic_DNA"/>
</dbReference>
<dbReference type="InterPro" id="IPR008139">
    <property type="entry name" value="SaposinB_dom"/>
</dbReference>
<feature type="domain" description="Saposin B-type" evidence="2">
    <location>
        <begin position="19"/>
        <end position="60"/>
    </location>
</feature>
<dbReference type="GO" id="GO:0006629">
    <property type="term" value="P:lipid metabolic process"/>
    <property type="evidence" value="ECO:0007669"/>
    <property type="project" value="InterPro"/>
</dbReference>
<dbReference type="Gene3D" id="1.10.225.10">
    <property type="entry name" value="Saposin-like"/>
    <property type="match status" value="1"/>
</dbReference>
<proteinExistence type="predicted"/>
<evidence type="ECO:0000256" key="1">
    <source>
        <dbReference type="ARBA" id="ARBA00023157"/>
    </source>
</evidence>
<sequence>MGIKSVVNGRRDGLTGGVEDGMCSYCEMTVVWMQNQLLQIQTVQEVLDYISELCERLPSPMGESAVDCSSLDPCCFFHYWW</sequence>
<reference evidence="3" key="1">
    <citation type="journal article" date="2017" name="Gigascience">
        <title>The genome draft of coconut (Cocos nucifera).</title>
        <authorList>
            <person name="Xiao Y."/>
            <person name="Xu P."/>
            <person name="Fan H."/>
            <person name="Baudouin L."/>
            <person name="Xia W."/>
            <person name="Bocs S."/>
            <person name="Xu J."/>
            <person name="Li Q."/>
            <person name="Guo A."/>
            <person name="Zhou L."/>
            <person name="Li J."/>
            <person name="Wu Y."/>
            <person name="Ma Z."/>
            <person name="Armero A."/>
            <person name="Issali A.E."/>
            <person name="Liu N."/>
            <person name="Peng M."/>
            <person name="Yang Y."/>
        </authorList>
    </citation>
    <scope>NUCLEOTIDE SEQUENCE</scope>
    <source>
        <tissue evidence="3">Spear leaf of Hainan Tall coconut</tissue>
    </source>
</reference>
<evidence type="ECO:0000259" key="2">
    <source>
        <dbReference type="PROSITE" id="PS50015"/>
    </source>
</evidence>
<comment type="caution">
    <text evidence="3">The sequence shown here is derived from an EMBL/GenBank/DDBJ whole genome shotgun (WGS) entry which is preliminary data.</text>
</comment>
<gene>
    <name evidence="3" type="ORF">COCNU_02G004750</name>
</gene>
<dbReference type="Pfam" id="PF05184">
    <property type="entry name" value="SapB_1"/>
    <property type="match status" value="1"/>
</dbReference>
<evidence type="ECO:0000313" key="3">
    <source>
        <dbReference type="EMBL" id="KAG1330507.1"/>
    </source>
</evidence>
<protein>
    <submittedName>
        <fullName evidence="3">Putative Aspartic proteinase A1</fullName>
    </submittedName>
</protein>
<accession>A0A8K0HYZ3</accession>
<dbReference type="InterPro" id="IPR011001">
    <property type="entry name" value="Saposin-like"/>
</dbReference>
<organism evidence="3 4">
    <name type="scientific">Cocos nucifera</name>
    <name type="common">Coconut palm</name>
    <dbReference type="NCBI Taxonomy" id="13894"/>
    <lineage>
        <taxon>Eukaryota</taxon>
        <taxon>Viridiplantae</taxon>
        <taxon>Streptophyta</taxon>
        <taxon>Embryophyta</taxon>
        <taxon>Tracheophyta</taxon>
        <taxon>Spermatophyta</taxon>
        <taxon>Magnoliopsida</taxon>
        <taxon>Liliopsida</taxon>
        <taxon>Arecaceae</taxon>
        <taxon>Arecoideae</taxon>
        <taxon>Cocoseae</taxon>
        <taxon>Attaleinae</taxon>
        <taxon>Cocos</taxon>
    </lineage>
</organism>
<dbReference type="AlphaFoldDB" id="A0A8K0HYZ3"/>
<name>A0A8K0HYZ3_COCNU</name>
<dbReference type="OrthoDB" id="776622at2759"/>
<keyword evidence="4" id="KW-1185">Reference proteome</keyword>
<dbReference type="InterPro" id="IPR007856">
    <property type="entry name" value="SapB_1"/>
</dbReference>
<dbReference type="SUPFAM" id="SSF47862">
    <property type="entry name" value="Saposin"/>
    <property type="match status" value="1"/>
</dbReference>
<dbReference type="Proteomes" id="UP000797356">
    <property type="component" value="Chromosome 2"/>
</dbReference>
<keyword evidence="1" id="KW-1015">Disulfide bond</keyword>
<evidence type="ECO:0000313" key="4">
    <source>
        <dbReference type="Proteomes" id="UP000797356"/>
    </source>
</evidence>
<reference evidence="3" key="2">
    <citation type="submission" date="2019-07" db="EMBL/GenBank/DDBJ databases">
        <authorList>
            <person name="Yang Y."/>
            <person name="Bocs S."/>
            <person name="Baudouin L."/>
        </authorList>
    </citation>
    <scope>NUCLEOTIDE SEQUENCE</scope>
    <source>
        <tissue evidence="3">Spear leaf of Hainan Tall coconut</tissue>
    </source>
</reference>